<organism evidence="1">
    <name type="scientific">marine sediment metagenome</name>
    <dbReference type="NCBI Taxonomy" id="412755"/>
    <lineage>
        <taxon>unclassified sequences</taxon>
        <taxon>metagenomes</taxon>
        <taxon>ecological metagenomes</taxon>
    </lineage>
</organism>
<sequence length="93" mass="10685">ESEGEKAIYLGDLIPTASHIKIPYIAAYDLFPLAVVEKKKEILEQVIKEKWLLIFEHDPKITFAYLIEKDGKQILEPVHNKNSKTQNPITSPR</sequence>
<evidence type="ECO:0000313" key="1">
    <source>
        <dbReference type="EMBL" id="GAI13036.1"/>
    </source>
</evidence>
<evidence type="ECO:0008006" key="2">
    <source>
        <dbReference type="Google" id="ProtNLM"/>
    </source>
</evidence>
<dbReference type="EMBL" id="BARV01010497">
    <property type="protein sequence ID" value="GAI13036.1"/>
    <property type="molecule type" value="Genomic_DNA"/>
</dbReference>
<accession>X1M4P7</accession>
<feature type="non-terminal residue" evidence="1">
    <location>
        <position position="1"/>
    </location>
</feature>
<name>X1M4P7_9ZZZZ</name>
<dbReference type="AlphaFoldDB" id="X1M4P7"/>
<reference evidence="1" key="1">
    <citation type="journal article" date="2014" name="Front. Microbiol.">
        <title>High frequency of phylogenetically diverse reductive dehalogenase-homologous genes in deep subseafloor sedimentary metagenomes.</title>
        <authorList>
            <person name="Kawai M."/>
            <person name="Futagami T."/>
            <person name="Toyoda A."/>
            <person name="Takaki Y."/>
            <person name="Nishi S."/>
            <person name="Hori S."/>
            <person name="Arai W."/>
            <person name="Tsubouchi T."/>
            <person name="Morono Y."/>
            <person name="Uchiyama I."/>
            <person name="Ito T."/>
            <person name="Fujiyama A."/>
            <person name="Inagaki F."/>
            <person name="Takami H."/>
        </authorList>
    </citation>
    <scope>NUCLEOTIDE SEQUENCE</scope>
    <source>
        <strain evidence="1">Expedition CK06-06</strain>
    </source>
</reference>
<proteinExistence type="predicted"/>
<dbReference type="Gene3D" id="3.60.15.10">
    <property type="entry name" value="Ribonuclease Z/Hydroxyacylglutathione hydrolase-like"/>
    <property type="match status" value="1"/>
</dbReference>
<comment type="caution">
    <text evidence="1">The sequence shown here is derived from an EMBL/GenBank/DDBJ whole genome shotgun (WGS) entry which is preliminary data.</text>
</comment>
<dbReference type="InterPro" id="IPR036866">
    <property type="entry name" value="RibonucZ/Hydroxyglut_hydro"/>
</dbReference>
<gene>
    <name evidence="1" type="ORF">S06H3_20296</name>
</gene>
<protein>
    <recommendedName>
        <fullName evidence="2">Metallo-beta-lactamase domain-containing protein</fullName>
    </recommendedName>
</protein>